<dbReference type="PANTHER" id="PTHR30287">
    <property type="entry name" value="MEMBRANE COMPONENT OF PREDICTED ABC SUPERFAMILY METABOLITE UPTAKE TRANSPORTER"/>
    <property type="match status" value="1"/>
</dbReference>
<name>A0A562VC01_9ACTN</name>
<feature type="transmembrane region" description="Helical" evidence="6">
    <location>
        <begin position="356"/>
        <end position="379"/>
    </location>
</feature>
<keyword evidence="5 6" id="KW-0472">Membrane</keyword>
<feature type="transmembrane region" description="Helical" evidence="6">
    <location>
        <begin position="446"/>
        <end position="467"/>
    </location>
</feature>
<keyword evidence="9" id="KW-1185">Reference proteome</keyword>
<comment type="caution">
    <text evidence="8">The sequence shown here is derived from an EMBL/GenBank/DDBJ whole genome shotgun (WGS) entry which is preliminary data.</text>
</comment>
<evidence type="ECO:0000313" key="8">
    <source>
        <dbReference type="EMBL" id="TWJ15415.1"/>
    </source>
</evidence>
<dbReference type="Pfam" id="PF02687">
    <property type="entry name" value="FtsX"/>
    <property type="match status" value="1"/>
</dbReference>
<protein>
    <submittedName>
        <fullName evidence="8">Putative ABC transport system permease protein</fullName>
    </submittedName>
</protein>
<evidence type="ECO:0000256" key="3">
    <source>
        <dbReference type="ARBA" id="ARBA00022692"/>
    </source>
</evidence>
<comment type="subcellular location">
    <subcellularLocation>
        <location evidence="1">Cell membrane</location>
        <topology evidence="1">Multi-pass membrane protein</topology>
    </subcellularLocation>
</comment>
<evidence type="ECO:0000256" key="4">
    <source>
        <dbReference type="ARBA" id="ARBA00022989"/>
    </source>
</evidence>
<feature type="transmembrane region" description="Helical" evidence="6">
    <location>
        <begin position="764"/>
        <end position="785"/>
    </location>
</feature>
<evidence type="ECO:0000259" key="7">
    <source>
        <dbReference type="Pfam" id="PF02687"/>
    </source>
</evidence>
<feature type="transmembrane region" description="Helical" evidence="6">
    <location>
        <begin position="321"/>
        <end position="344"/>
    </location>
</feature>
<dbReference type="InterPro" id="IPR003838">
    <property type="entry name" value="ABC3_permease_C"/>
</dbReference>
<organism evidence="8 9">
    <name type="scientific">Stackebrandtia albiflava</name>
    <dbReference type="NCBI Taxonomy" id="406432"/>
    <lineage>
        <taxon>Bacteria</taxon>
        <taxon>Bacillati</taxon>
        <taxon>Actinomycetota</taxon>
        <taxon>Actinomycetes</taxon>
        <taxon>Glycomycetales</taxon>
        <taxon>Glycomycetaceae</taxon>
        <taxon>Stackebrandtia</taxon>
    </lineage>
</organism>
<keyword evidence="3 6" id="KW-0812">Transmembrane</keyword>
<feature type="domain" description="ABC3 transporter permease C-terminal" evidence="7">
    <location>
        <begin position="272"/>
        <end position="378"/>
    </location>
</feature>
<reference evidence="8 9" key="1">
    <citation type="journal article" date="2013" name="Stand. Genomic Sci.">
        <title>Genomic Encyclopedia of Type Strains, Phase I: The one thousand microbial genomes (KMG-I) project.</title>
        <authorList>
            <person name="Kyrpides N.C."/>
            <person name="Woyke T."/>
            <person name="Eisen J.A."/>
            <person name="Garrity G."/>
            <person name="Lilburn T.G."/>
            <person name="Beck B.J."/>
            <person name="Whitman W.B."/>
            <person name="Hugenholtz P."/>
            <person name="Klenk H.P."/>
        </authorList>
    </citation>
    <scope>NUCLEOTIDE SEQUENCE [LARGE SCALE GENOMIC DNA]</scope>
    <source>
        <strain evidence="8 9">DSM 45044</strain>
    </source>
</reference>
<keyword evidence="2" id="KW-1003">Cell membrane</keyword>
<evidence type="ECO:0000256" key="1">
    <source>
        <dbReference type="ARBA" id="ARBA00004651"/>
    </source>
</evidence>
<dbReference type="GO" id="GO:0005886">
    <property type="term" value="C:plasma membrane"/>
    <property type="evidence" value="ECO:0007669"/>
    <property type="project" value="UniProtKB-SubCell"/>
</dbReference>
<feature type="transmembrane region" description="Helical" evidence="6">
    <location>
        <begin position="668"/>
        <end position="688"/>
    </location>
</feature>
<feature type="transmembrane region" description="Helical" evidence="6">
    <location>
        <begin position="720"/>
        <end position="752"/>
    </location>
</feature>
<keyword evidence="4 6" id="KW-1133">Transmembrane helix</keyword>
<dbReference type="PANTHER" id="PTHR30287:SF2">
    <property type="entry name" value="BLL1001 PROTEIN"/>
    <property type="match status" value="1"/>
</dbReference>
<dbReference type="AlphaFoldDB" id="A0A562VC01"/>
<dbReference type="EMBL" id="VLLL01000005">
    <property type="protein sequence ID" value="TWJ15415.1"/>
    <property type="molecule type" value="Genomic_DNA"/>
</dbReference>
<feature type="transmembrane region" description="Helical" evidence="6">
    <location>
        <begin position="21"/>
        <end position="44"/>
    </location>
</feature>
<evidence type="ECO:0000256" key="6">
    <source>
        <dbReference type="SAM" id="Phobius"/>
    </source>
</evidence>
<proteinExistence type="predicted"/>
<dbReference type="InterPro" id="IPR038766">
    <property type="entry name" value="Membrane_comp_ABC_pdt"/>
</dbReference>
<evidence type="ECO:0000313" key="9">
    <source>
        <dbReference type="Proteomes" id="UP000321617"/>
    </source>
</evidence>
<sequence>MSRQGGIRFRYLRRDMVQNKGVNLTLLLMLVLSAFLMATGSMVMERLVGAVDQLFDVAKPPHFLQMHKGEYDEAALERFAAAHPEIDSWLIEEMLGFDGASLAWERPSTGESGDLSSRLIDNLFVTQNEEFDFLIDETGAIPEPAVGEVYLPVGYQQSFDLQAGDELRIRTESGIRVLRIEGFVRDAQMASLLSSTRFLVSTADFEALAAAGGGTPEIIVEYRLDDPGTGADFQRVYEADAAVPKNGQGVTYEQIRLINAFSDGLVALALVFVSMLVMVIALLNVRFVIRGMLTDEVREIGAMKAIGLPDRMISGLYLLKYRAMTLSACLVGGAAAVVATHLLTGGIEDNYAEAEIGPATFLVPTLALSLVYLFVVGICRRVLGRVRRIEVVNALVHGSTLDERQTARRARRQARRVRRGRLDGYRGGNLNRRLAMLELRSEARSWLLIPLVFCLASILMTLPMNLYTTFDSSRFGTYLGVPDSELRVDLQFSDGLDALRGDVLTAMGNDDRLTGVESYANLTYRIEGDEGWETFRVEVGDYTQSTIEYIRGGRPGAGQIAVSALNAERYRLSPGDVLAMRLGDDEVVSVEVSGVYQDLTGGGYTAKMHGEVTADAAAYVVFADIVGGGTPAAIASEYGGRFPNATVLPTREYMKQTLSYAVDSFRGAALLALVSGVAVAALITSMFLKLRLASDRRRMGMLSAIGFSARELRNQVQGNALVAIATGVVAGAVLSATVGESMVGSLIAMAGLGITDLSFIPNPLLVYVAYPLLLIATGYLSTVFLTAGLRGADKSGWLTS</sequence>
<gene>
    <name evidence="8" type="ORF">LX16_1118</name>
</gene>
<evidence type="ECO:0000256" key="5">
    <source>
        <dbReference type="ARBA" id="ARBA00023136"/>
    </source>
</evidence>
<accession>A0A562VC01</accession>
<feature type="transmembrane region" description="Helical" evidence="6">
    <location>
        <begin position="265"/>
        <end position="289"/>
    </location>
</feature>
<dbReference type="OrthoDB" id="9766372at2"/>
<dbReference type="Proteomes" id="UP000321617">
    <property type="component" value="Unassembled WGS sequence"/>
</dbReference>
<evidence type="ECO:0000256" key="2">
    <source>
        <dbReference type="ARBA" id="ARBA00022475"/>
    </source>
</evidence>